<dbReference type="Pfam" id="PF04463">
    <property type="entry name" value="2-thiour_desulf"/>
    <property type="match status" value="1"/>
</dbReference>
<dbReference type="Proteomes" id="UP000534783">
    <property type="component" value="Unassembled WGS sequence"/>
</dbReference>
<name>A0A7X6I9Y0_9BACT</name>
<keyword evidence="3" id="KW-1185">Reference proteome</keyword>
<accession>A0A7X6I9Y0</accession>
<feature type="domain" description="DUF1722" evidence="1">
    <location>
        <begin position="187"/>
        <end position="303"/>
    </location>
</feature>
<comment type="caution">
    <text evidence="2">The sequence shown here is derived from an EMBL/GenBank/DDBJ whole genome shotgun (WGS) entry which is preliminary data.</text>
</comment>
<organism evidence="2 3">
    <name type="scientific">Candidatus Manganitrophus noduliformans</name>
    <dbReference type="NCBI Taxonomy" id="2606439"/>
    <lineage>
        <taxon>Bacteria</taxon>
        <taxon>Pseudomonadati</taxon>
        <taxon>Nitrospirota</taxon>
        <taxon>Nitrospiria</taxon>
        <taxon>Candidatus Troglogloeales</taxon>
        <taxon>Candidatus Manganitrophaceae</taxon>
        <taxon>Candidatus Manganitrophus</taxon>
    </lineage>
</organism>
<dbReference type="PIRSF" id="PIRSF037004">
    <property type="entry name" value="UCP037004"/>
    <property type="match status" value="1"/>
</dbReference>
<evidence type="ECO:0000313" key="3">
    <source>
        <dbReference type="Proteomes" id="UP000534783"/>
    </source>
</evidence>
<dbReference type="InterPro" id="IPR017087">
    <property type="entry name" value="UCP037004"/>
</dbReference>
<dbReference type="PANTHER" id="PTHR30087:SF0">
    <property type="entry name" value="INNER MEMBRANE PROTEIN"/>
    <property type="match status" value="1"/>
</dbReference>
<evidence type="ECO:0000259" key="1">
    <source>
        <dbReference type="Pfam" id="PF08349"/>
    </source>
</evidence>
<dbReference type="EMBL" id="VTOW01000001">
    <property type="protein sequence ID" value="NKE69968.1"/>
    <property type="molecule type" value="Genomic_DNA"/>
</dbReference>
<dbReference type="AlphaFoldDB" id="A0A7X6I9Y0"/>
<dbReference type="InterPro" id="IPR007553">
    <property type="entry name" value="2-thiour_desulf"/>
</dbReference>
<reference evidence="2 3" key="1">
    <citation type="journal article" date="2020" name="Nature">
        <title>Bacterial chemolithoautotrophy via manganese oxidation.</title>
        <authorList>
            <person name="Yu H."/>
            <person name="Leadbetter J.R."/>
        </authorList>
    </citation>
    <scope>NUCLEOTIDE SEQUENCE [LARGE SCALE GENOMIC DNA]</scope>
    <source>
        <strain evidence="2 3">Mn-1</strain>
    </source>
</reference>
<proteinExistence type="predicted"/>
<protein>
    <submittedName>
        <fullName evidence="2">DUF1722 domain-containing protein</fullName>
    </submittedName>
</protein>
<dbReference type="Pfam" id="PF08349">
    <property type="entry name" value="DUF1722"/>
    <property type="match status" value="1"/>
</dbReference>
<gene>
    <name evidence="2" type="ORF">MNODULE_04325</name>
</gene>
<dbReference type="PANTHER" id="PTHR30087">
    <property type="entry name" value="INNER MEMBRANE PROTEIN"/>
    <property type="match status" value="1"/>
</dbReference>
<sequence length="318" mass="36329">MKPVVVLSKCLEFAPCRYNGAMIADRFVKRLEPHVTFLPICPEVEIGLGVPRDPIRLVSEDGELHLLQPATGKALSEKMRRFSNSFLTSLNEVDGFILKNRSPSCGIKDVKRFPKMEAEAPAGKGAGFFAGEVLERFPGLAIEDEGRLNHPKIRDHFLTKLFTLARFREAKKTNRLDTLVHFHATHKLLLMAYNQKLMRLLGRIVGNAERRTAADLFNEYAPHLQQALSRPPRSASNINVLMHALGYFSDDLSKKEKALFLRTLESYRKGYLPRSAALSILKAWVVRFRNGYLEDQTFFEPYPESLIETEERDRTERK</sequence>
<dbReference type="RefSeq" id="WP_168058245.1">
    <property type="nucleotide sequence ID" value="NZ_VTOW01000001.1"/>
</dbReference>
<evidence type="ECO:0000313" key="2">
    <source>
        <dbReference type="EMBL" id="NKE69968.1"/>
    </source>
</evidence>
<dbReference type="InterPro" id="IPR013560">
    <property type="entry name" value="DUF1722"/>
</dbReference>